<reference evidence="3" key="1">
    <citation type="submission" date="2022-12" db="EMBL/GenBank/DDBJ databases">
        <title>Reference genome sequencing for broad-spectrum identification of bacterial and archaeal isolates by mass spectrometry.</title>
        <authorList>
            <person name="Sekiguchi Y."/>
            <person name="Tourlousse D.M."/>
        </authorList>
    </citation>
    <scope>NUCLEOTIDE SEQUENCE</scope>
    <source>
        <strain evidence="3">H2</strain>
    </source>
</reference>
<keyword evidence="4" id="KW-1185">Reference proteome</keyword>
<proteinExistence type="predicted"/>
<dbReference type="Pfam" id="PF01381">
    <property type="entry name" value="HTH_3"/>
    <property type="match status" value="1"/>
</dbReference>
<dbReference type="CDD" id="cd00093">
    <property type="entry name" value="HTH_XRE"/>
    <property type="match status" value="1"/>
</dbReference>
<name>A0A9W6FXC7_9BACT</name>
<gene>
    <name evidence="3" type="ORF">GHYDROH2_02710</name>
</gene>
<evidence type="ECO:0000256" key="1">
    <source>
        <dbReference type="SAM" id="MobiDB-lite"/>
    </source>
</evidence>
<dbReference type="SUPFAM" id="SSF47413">
    <property type="entry name" value="lambda repressor-like DNA-binding domains"/>
    <property type="match status" value="1"/>
</dbReference>
<feature type="region of interest" description="Disordered" evidence="1">
    <location>
        <begin position="95"/>
        <end position="120"/>
    </location>
</feature>
<evidence type="ECO:0000259" key="2">
    <source>
        <dbReference type="PROSITE" id="PS50943"/>
    </source>
</evidence>
<organism evidence="3 4">
    <name type="scientific">Geobacter hydrogenophilus</name>
    <dbReference type="NCBI Taxonomy" id="40983"/>
    <lineage>
        <taxon>Bacteria</taxon>
        <taxon>Pseudomonadati</taxon>
        <taxon>Thermodesulfobacteriota</taxon>
        <taxon>Desulfuromonadia</taxon>
        <taxon>Geobacterales</taxon>
        <taxon>Geobacteraceae</taxon>
        <taxon>Geobacter</taxon>
    </lineage>
</organism>
<feature type="domain" description="HTH cro/C1-type" evidence="2">
    <location>
        <begin position="8"/>
        <end position="43"/>
    </location>
</feature>
<evidence type="ECO:0000313" key="3">
    <source>
        <dbReference type="EMBL" id="GLI36770.1"/>
    </source>
</evidence>
<dbReference type="GO" id="GO:0003677">
    <property type="term" value="F:DNA binding"/>
    <property type="evidence" value="ECO:0007669"/>
    <property type="project" value="InterPro"/>
</dbReference>
<sequence>MAARVDGGLDYTYIGKIERGEQLPSLKMLMGLSAALGVPVSHFFQEESPVNSPLRLAESDVKSTELHKELRQLHPDDIPLVVDIVRVLNRHRKAERKRAYQSASETLPLAAEDGPSYRKP</sequence>
<protein>
    <submittedName>
        <fullName evidence="3">Transcriptional regulator</fullName>
    </submittedName>
</protein>
<dbReference type="Gene3D" id="1.10.260.40">
    <property type="entry name" value="lambda repressor-like DNA-binding domains"/>
    <property type="match status" value="1"/>
</dbReference>
<dbReference type="AlphaFoldDB" id="A0A9W6FXC7"/>
<comment type="caution">
    <text evidence="3">The sequence shown here is derived from an EMBL/GenBank/DDBJ whole genome shotgun (WGS) entry which is preliminary data.</text>
</comment>
<dbReference type="InterPro" id="IPR001387">
    <property type="entry name" value="Cro/C1-type_HTH"/>
</dbReference>
<accession>A0A9W6FXC7</accession>
<dbReference type="Proteomes" id="UP001144352">
    <property type="component" value="Unassembled WGS sequence"/>
</dbReference>
<dbReference type="InterPro" id="IPR010982">
    <property type="entry name" value="Lambda_DNA-bd_dom_sf"/>
</dbReference>
<dbReference type="PROSITE" id="PS50943">
    <property type="entry name" value="HTH_CROC1"/>
    <property type="match status" value="1"/>
</dbReference>
<evidence type="ECO:0000313" key="4">
    <source>
        <dbReference type="Proteomes" id="UP001144352"/>
    </source>
</evidence>
<dbReference type="EMBL" id="BSDS01000001">
    <property type="protein sequence ID" value="GLI36770.1"/>
    <property type="molecule type" value="Genomic_DNA"/>
</dbReference>